<dbReference type="EMBL" id="X79301">
    <property type="protein sequence ID" value="CAA55883.1"/>
    <property type="molecule type" value="Genomic_DNA"/>
</dbReference>
<dbReference type="GO" id="GO:0050832">
    <property type="term" value="P:defense response to fungus"/>
    <property type="evidence" value="ECO:0007669"/>
    <property type="project" value="TreeGrafter"/>
</dbReference>
<evidence type="ECO:0000256" key="8">
    <source>
        <dbReference type="ARBA" id="ARBA00023326"/>
    </source>
</evidence>
<dbReference type="Pfam" id="PF00182">
    <property type="entry name" value="Glyco_hydro_19"/>
    <property type="match status" value="1"/>
</dbReference>
<feature type="signal peptide" evidence="10">
    <location>
        <begin position="1"/>
        <end position="25"/>
    </location>
</feature>
<evidence type="ECO:0000259" key="12">
    <source>
        <dbReference type="PROSITE" id="PS00774"/>
    </source>
</evidence>
<evidence type="ECO:0000256" key="1">
    <source>
        <dbReference type="ARBA" id="ARBA00000822"/>
    </source>
</evidence>
<dbReference type="PROSITE" id="PS00774">
    <property type="entry name" value="CHITINASE_19_2"/>
    <property type="match status" value="1"/>
</dbReference>
<feature type="chain" id="PRO_5007702751" description="chitinase" evidence="10">
    <location>
        <begin position="26"/>
        <end position="439"/>
    </location>
</feature>
<feature type="domain" description="Glycoside hydrolase family 19 catalytic" evidence="11">
    <location>
        <begin position="201"/>
        <end position="223"/>
    </location>
</feature>
<dbReference type="PROSITE" id="PS00773">
    <property type="entry name" value="CHITINASE_19_1"/>
    <property type="match status" value="1"/>
</dbReference>
<dbReference type="GO" id="GO:0006032">
    <property type="term" value="P:chitin catabolic process"/>
    <property type="evidence" value="ECO:0007669"/>
    <property type="project" value="UniProtKB-KW"/>
</dbReference>
<keyword evidence="6" id="KW-0119">Carbohydrate metabolism</keyword>
<dbReference type="SUPFAM" id="SSF53955">
    <property type="entry name" value="Lysozyme-like"/>
    <property type="match status" value="1"/>
</dbReference>
<evidence type="ECO:0000256" key="2">
    <source>
        <dbReference type="ARBA" id="ARBA00012729"/>
    </source>
</evidence>
<feature type="compositionally biased region" description="Pro residues" evidence="9">
    <location>
        <begin position="50"/>
        <end position="177"/>
    </location>
</feature>
<dbReference type="CDD" id="cd00325">
    <property type="entry name" value="chitinase_GH19"/>
    <property type="match status" value="1"/>
</dbReference>
<dbReference type="AlphaFoldDB" id="Q42421"/>
<dbReference type="EMBL" id="X81057">
    <property type="protein sequence ID" value="CAA56946.1"/>
    <property type="status" value="JOINED"/>
    <property type="molecule type" value="Genomic_DNA"/>
</dbReference>
<dbReference type="PANTHER" id="PTHR22595:SF171">
    <property type="entry name" value="BASIC ENDOCHITINASE B"/>
    <property type="match status" value="1"/>
</dbReference>
<dbReference type="PRINTS" id="PR01217">
    <property type="entry name" value="PRICHEXTENSN"/>
</dbReference>
<dbReference type="Gene3D" id="3.30.20.10">
    <property type="entry name" value="Endochitinase, domain 2"/>
    <property type="match status" value="1"/>
</dbReference>
<evidence type="ECO:0000256" key="3">
    <source>
        <dbReference type="ARBA" id="ARBA00022729"/>
    </source>
</evidence>
<evidence type="ECO:0000256" key="5">
    <source>
        <dbReference type="ARBA" id="ARBA00023024"/>
    </source>
</evidence>
<feature type="domain" description="Glycoside hydrolase family 19 catalytic" evidence="12">
    <location>
        <begin position="328"/>
        <end position="338"/>
    </location>
</feature>
<evidence type="ECO:0000256" key="4">
    <source>
        <dbReference type="ARBA" id="ARBA00022801"/>
    </source>
</evidence>
<dbReference type="GO" id="GO:0000272">
    <property type="term" value="P:polysaccharide catabolic process"/>
    <property type="evidence" value="ECO:0007669"/>
    <property type="project" value="UniProtKB-KW"/>
</dbReference>
<keyword evidence="5" id="KW-0146">Chitin degradation</keyword>
<evidence type="ECO:0000256" key="9">
    <source>
        <dbReference type="SAM" id="MobiDB-lite"/>
    </source>
</evidence>
<sequence>MKIKTSPSFLLGLICLALVLLLGEGVQCGRQCNTTDTNCLSGCSVGRPSRPTPPRPPTPRPPPPRPPTPRPPPPRPPTPRPPPPTPRPPPPRPPTPRPPPPPTPRPPPPRPPTPRPPPPPTPRPPPPPTPRPPPPSPPTPRPPPPPPPSPPTPSPPSPPSPEPPTPPEPTPPTPTPPTHLTDIISEEMFNEFLLNRIQPRCPGRWFYTYQAFITAAETFPEFGNTGNDEIRKREIAAFFGQTSHETSGEPTAQHGPFTWGYCFIEEIGAGPLSQYCAPSVEWPCIRGRFYYGRGPVQLTWNFNYGKQVKHLGLDLLFNPDIVAHDPVISFETAIWFWMTPEGNKPSSHEVITGQWTPTPADIARNRLPGYGLITNIFNGALECGTHGPDNRGENRIQFYQRYCDLLDVSYGDNLDCYRQTPFDWGLKKLQGARESWSSS</sequence>
<feature type="region of interest" description="Disordered" evidence="9">
    <location>
        <begin position="37"/>
        <end position="180"/>
    </location>
</feature>
<gene>
    <name evidence="13" type="primary">Ch1</name>
</gene>
<dbReference type="PIR" id="S51939">
    <property type="entry name" value="S51939"/>
</dbReference>
<evidence type="ECO:0000256" key="7">
    <source>
        <dbReference type="ARBA" id="ARBA00023295"/>
    </source>
</evidence>
<keyword evidence="4 13" id="KW-0378">Hydrolase</keyword>
<evidence type="ECO:0000256" key="10">
    <source>
        <dbReference type="SAM" id="SignalP"/>
    </source>
</evidence>
<dbReference type="PANTHER" id="PTHR22595">
    <property type="entry name" value="CHITINASE-RELATED"/>
    <property type="match status" value="1"/>
</dbReference>
<dbReference type="GO" id="GO:0008843">
    <property type="term" value="F:endochitinase activity"/>
    <property type="evidence" value="ECO:0007669"/>
    <property type="project" value="UniProtKB-EC"/>
</dbReference>
<dbReference type="EMBL" id="X81056">
    <property type="protein sequence ID" value="CAA56946.1"/>
    <property type="molecule type" value="Genomic_DNA"/>
</dbReference>
<dbReference type="Gene3D" id="1.10.530.10">
    <property type="match status" value="1"/>
</dbReference>
<dbReference type="InterPro" id="IPR023346">
    <property type="entry name" value="Lysozyme-like_dom_sf"/>
</dbReference>
<proteinExistence type="predicted"/>
<evidence type="ECO:0000259" key="11">
    <source>
        <dbReference type="PROSITE" id="PS00773"/>
    </source>
</evidence>
<keyword evidence="3 10" id="KW-0732">Signal</keyword>
<evidence type="ECO:0000256" key="6">
    <source>
        <dbReference type="ARBA" id="ARBA00023277"/>
    </source>
</evidence>
<dbReference type="EC" id="3.2.1.14" evidence="2"/>
<organism evidence="13">
    <name type="scientific">Beta vulgaris subsp. vulgaris</name>
    <name type="common">Beet</name>
    <dbReference type="NCBI Taxonomy" id="3555"/>
    <lineage>
        <taxon>Eukaryota</taxon>
        <taxon>Viridiplantae</taxon>
        <taxon>Streptophyta</taxon>
        <taxon>Embryophyta</taxon>
        <taxon>Tracheophyta</taxon>
        <taxon>Spermatophyta</taxon>
        <taxon>Magnoliopsida</taxon>
        <taxon>eudicotyledons</taxon>
        <taxon>Gunneridae</taxon>
        <taxon>Pentapetalae</taxon>
        <taxon>Caryophyllales</taxon>
        <taxon>Chenopodiaceae</taxon>
        <taxon>Betoideae</taxon>
        <taxon>Beta</taxon>
    </lineage>
</organism>
<name>Q42421_BETVV</name>
<evidence type="ECO:0000313" key="13">
    <source>
        <dbReference type="EMBL" id="CAA56946.1"/>
    </source>
</evidence>
<protein>
    <recommendedName>
        <fullName evidence="2">chitinase</fullName>
        <ecNumber evidence="2">3.2.1.14</ecNumber>
    </recommendedName>
</protein>
<keyword evidence="7 13" id="KW-0326">Glycosidase</keyword>
<dbReference type="InterPro" id="IPR000726">
    <property type="entry name" value="Glyco_hydro_19_cat"/>
</dbReference>
<reference evidence="13" key="1">
    <citation type="journal article" date="1995" name="Plant Mol. Biol.">
        <title>A proline-rich chitinase from Beta vulgaris.</title>
        <authorList>
            <person name="Berglund L."/>
            <person name="Brunstedt J."/>
            <person name="Nielsen K.K."/>
            <person name="Chen Z."/>
            <person name="Mikkelsen J.D."/>
            <person name="Marcker K.A."/>
        </authorList>
    </citation>
    <scope>NUCLEOTIDE SEQUENCE</scope>
    <source>
        <tissue evidence="13">Leaf</tissue>
    </source>
</reference>
<dbReference type="CAZy" id="GH19">
    <property type="family name" value="Glycoside Hydrolase Family 19"/>
</dbReference>
<dbReference type="GO" id="GO:0016998">
    <property type="term" value="P:cell wall macromolecule catabolic process"/>
    <property type="evidence" value="ECO:0007669"/>
    <property type="project" value="InterPro"/>
</dbReference>
<comment type="catalytic activity">
    <reaction evidence="1">
        <text>Random endo-hydrolysis of N-acetyl-beta-D-glucosaminide (1-&gt;4)-beta-linkages in chitin and chitodextrins.</text>
        <dbReference type="EC" id="3.2.1.14"/>
    </reaction>
</comment>
<accession>Q42421</accession>
<keyword evidence="8" id="KW-0624">Polysaccharide degradation</keyword>